<dbReference type="Proteomes" id="UP000236340">
    <property type="component" value="Unassembled WGS sequence"/>
</dbReference>
<dbReference type="AlphaFoldDB" id="A0A2K2HDH6"/>
<organism evidence="1 2">
    <name type="scientific">Geothermobacter hydrogeniphilus</name>
    <dbReference type="NCBI Taxonomy" id="1969733"/>
    <lineage>
        <taxon>Bacteria</taxon>
        <taxon>Pseudomonadati</taxon>
        <taxon>Thermodesulfobacteriota</taxon>
        <taxon>Desulfuromonadia</taxon>
        <taxon>Desulfuromonadales</taxon>
        <taxon>Geothermobacteraceae</taxon>
        <taxon>Geothermobacter</taxon>
    </lineage>
</organism>
<evidence type="ECO:0000313" key="2">
    <source>
        <dbReference type="Proteomes" id="UP000236340"/>
    </source>
</evidence>
<name>A0A2K2HDH6_9BACT</name>
<reference evidence="1 2" key="1">
    <citation type="journal article" date="2018" name="Genome Announc.">
        <title>Genome Sequence of Geothermobacter sp. HR-1 Iron Reducer from the Loihi Seamount.</title>
        <authorList>
            <person name="Smith H."/>
            <person name="Abuyen K."/>
            <person name="Tremblay J."/>
            <person name="Savalia P."/>
            <person name="Perez-Rodriguez I."/>
            <person name="Emerson D."/>
            <person name="Tully B."/>
            <person name="Amend J."/>
        </authorList>
    </citation>
    <scope>NUCLEOTIDE SEQUENCE [LARGE SCALE GENOMIC DNA]</scope>
    <source>
        <strain evidence="1 2">HR-1</strain>
    </source>
</reference>
<gene>
    <name evidence="1" type="ORF">C2E25_01980</name>
</gene>
<evidence type="ECO:0000313" key="1">
    <source>
        <dbReference type="EMBL" id="PNU21346.1"/>
    </source>
</evidence>
<protein>
    <submittedName>
        <fullName evidence="1">Uncharacterized protein</fullName>
    </submittedName>
</protein>
<comment type="caution">
    <text evidence="1">The sequence shown here is derived from an EMBL/GenBank/DDBJ whole genome shotgun (WGS) entry which is preliminary data.</text>
</comment>
<proteinExistence type="predicted"/>
<dbReference type="EMBL" id="PPFX01000003">
    <property type="protein sequence ID" value="PNU21346.1"/>
    <property type="molecule type" value="Genomic_DNA"/>
</dbReference>
<sequence length="67" mass="7702">MNKKNPRLGITGGFARRSLFLGNQPTLEEVSRLKKEILRKEFWTVGKGRAEKAFLQPEDDFNPAKKL</sequence>
<accession>A0A2K2HDH6</accession>